<evidence type="ECO:0000313" key="2">
    <source>
        <dbReference type="EMBL" id="JAE00619.1"/>
    </source>
</evidence>
<reference evidence="2" key="2">
    <citation type="journal article" date="2015" name="Data Brief">
        <title>Shoot transcriptome of the giant reed, Arundo donax.</title>
        <authorList>
            <person name="Barrero R.A."/>
            <person name="Guerrero F.D."/>
            <person name="Moolhuijzen P."/>
            <person name="Goolsby J.A."/>
            <person name="Tidwell J."/>
            <person name="Bellgard S.E."/>
            <person name="Bellgard M.I."/>
        </authorList>
    </citation>
    <scope>NUCLEOTIDE SEQUENCE</scope>
    <source>
        <tissue evidence="2">Shoot tissue taken approximately 20 cm above the soil surface</tissue>
    </source>
</reference>
<feature type="transmembrane region" description="Helical" evidence="1">
    <location>
        <begin position="33"/>
        <end position="52"/>
    </location>
</feature>
<organism evidence="2">
    <name type="scientific">Arundo donax</name>
    <name type="common">Giant reed</name>
    <name type="synonym">Donax arundinaceus</name>
    <dbReference type="NCBI Taxonomy" id="35708"/>
    <lineage>
        <taxon>Eukaryota</taxon>
        <taxon>Viridiplantae</taxon>
        <taxon>Streptophyta</taxon>
        <taxon>Embryophyta</taxon>
        <taxon>Tracheophyta</taxon>
        <taxon>Spermatophyta</taxon>
        <taxon>Magnoliopsida</taxon>
        <taxon>Liliopsida</taxon>
        <taxon>Poales</taxon>
        <taxon>Poaceae</taxon>
        <taxon>PACMAD clade</taxon>
        <taxon>Arundinoideae</taxon>
        <taxon>Arundineae</taxon>
        <taxon>Arundo</taxon>
    </lineage>
</organism>
<keyword evidence="1" id="KW-1133">Transmembrane helix</keyword>
<dbReference type="EMBL" id="GBRH01197277">
    <property type="protein sequence ID" value="JAE00619.1"/>
    <property type="molecule type" value="Transcribed_RNA"/>
</dbReference>
<protein>
    <submittedName>
        <fullName evidence="2">Uncharacterized protein</fullName>
    </submittedName>
</protein>
<dbReference type="AlphaFoldDB" id="A0A0A9ENS5"/>
<keyword evidence="1" id="KW-0812">Transmembrane</keyword>
<accession>A0A0A9ENS5</accession>
<name>A0A0A9ENS5_ARUDO</name>
<reference evidence="2" key="1">
    <citation type="submission" date="2014-09" db="EMBL/GenBank/DDBJ databases">
        <authorList>
            <person name="Magalhaes I.L.F."/>
            <person name="Oliveira U."/>
            <person name="Santos F.R."/>
            <person name="Vidigal T.H.D.A."/>
            <person name="Brescovit A.D."/>
            <person name="Santos A.J."/>
        </authorList>
    </citation>
    <scope>NUCLEOTIDE SEQUENCE</scope>
    <source>
        <tissue evidence="2">Shoot tissue taken approximately 20 cm above the soil surface</tissue>
    </source>
</reference>
<sequence>MHSPWHSMTILCHSGVTAFRETQGSSYMPTWRMAAWMIGFTTGMMMPAHFLTGQGG</sequence>
<evidence type="ECO:0000256" key="1">
    <source>
        <dbReference type="SAM" id="Phobius"/>
    </source>
</evidence>
<keyword evidence="1" id="KW-0472">Membrane</keyword>
<proteinExistence type="predicted"/>